<proteinExistence type="inferred from homology"/>
<evidence type="ECO:0000256" key="5">
    <source>
        <dbReference type="ARBA" id="ARBA00011164"/>
    </source>
</evidence>
<dbReference type="FunFam" id="1.20.120.80:FF:000002">
    <property type="entry name" value="Cytochrome c oxidase subunit 3"/>
    <property type="match status" value="1"/>
</dbReference>
<organism evidence="17">
    <name type="scientific">Fagus sylvatica</name>
    <name type="common">Beechnut</name>
    <dbReference type="NCBI Taxonomy" id="28930"/>
    <lineage>
        <taxon>Eukaryota</taxon>
        <taxon>Viridiplantae</taxon>
        <taxon>Streptophyta</taxon>
        <taxon>Embryophyta</taxon>
        <taxon>Tracheophyta</taxon>
        <taxon>Spermatophyta</taxon>
        <taxon>Magnoliopsida</taxon>
        <taxon>eudicotyledons</taxon>
        <taxon>Gunneridae</taxon>
        <taxon>Pentapetalae</taxon>
        <taxon>rosids</taxon>
        <taxon>fabids</taxon>
        <taxon>Fagales</taxon>
        <taxon>Fagaceae</taxon>
        <taxon>Fagus</taxon>
    </lineage>
</organism>
<dbReference type="GO" id="GO:0031966">
    <property type="term" value="C:mitochondrial membrane"/>
    <property type="evidence" value="ECO:0007669"/>
    <property type="project" value="UniProtKB-SubCell"/>
</dbReference>
<feature type="transmembrane region" description="Helical" evidence="15">
    <location>
        <begin position="1131"/>
        <end position="1153"/>
    </location>
</feature>
<comment type="subcellular location">
    <subcellularLocation>
        <location evidence="1">Membrane</location>
        <topology evidence="1">Multi-pass membrane protein</topology>
    </subcellularLocation>
    <subcellularLocation>
        <location evidence="2">Mitochondrion membrane</location>
    </subcellularLocation>
</comment>
<keyword evidence="10 13" id="KW-0496">Mitochondrion</keyword>
<evidence type="ECO:0000256" key="15">
    <source>
        <dbReference type="SAM" id="Phobius"/>
    </source>
</evidence>
<dbReference type="InterPro" id="IPR035973">
    <property type="entry name" value="Cyt_c_oxidase_su3-like_sf"/>
</dbReference>
<evidence type="ECO:0000256" key="2">
    <source>
        <dbReference type="ARBA" id="ARBA00004325"/>
    </source>
</evidence>
<evidence type="ECO:0000256" key="3">
    <source>
        <dbReference type="ARBA" id="ARBA00010581"/>
    </source>
</evidence>
<evidence type="ECO:0000256" key="13">
    <source>
        <dbReference type="RuleBase" id="RU003375"/>
    </source>
</evidence>
<feature type="domain" description="Heme-copper oxidase subunit III family profile" evidence="16">
    <location>
        <begin position="1055"/>
        <end position="1314"/>
    </location>
</feature>
<keyword evidence="12" id="KW-0066">ATP synthesis</keyword>
<dbReference type="EMBL" id="OIVN01001504">
    <property type="protein sequence ID" value="SPC94717.1"/>
    <property type="molecule type" value="Genomic_DNA"/>
</dbReference>
<feature type="region of interest" description="Disordered" evidence="14">
    <location>
        <begin position="237"/>
        <end position="272"/>
    </location>
</feature>
<dbReference type="GO" id="GO:0006754">
    <property type="term" value="P:ATP biosynthetic process"/>
    <property type="evidence" value="ECO:0007669"/>
    <property type="project" value="UniProtKB-KW"/>
</dbReference>
<dbReference type="SUPFAM" id="SSF56672">
    <property type="entry name" value="DNA/RNA polymerases"/>
    <property type="match status" value="1"/>
</dbReference>
<dbReference type="Pfam" id="PF02326">
    <property type="entry name" value="YMF19"/>
    <property type="match status" value="1"/>
</dbReference>
<dbReference type="CDD" id="cd01665">
    <property type="entry name" value="Cyt_c_Oxidase_III"/>
    <property type="match status" value="1"/>
</dbReference>
<dbReference type="GO" id="GO:0006123">
    <property type="term" value="P:mitochondrial electron transport, cytochrome c to oxygen"/>
    <property type="evidence" value="ECO:0007669"/>
    <property type="project" value="TreeGrafter"/>
</dbReference>
<dbReference type="InterPro" id="IPR013833">
    <property type="entry name" value="Cyt_c_oxidase_su3_a-hlx"/>
</dbReference>
<evidence type="ECO:0000256" key="7">
    <source>
        <dbReference type="ARBA" id="ARBA00022692"/>
    </source>
</evidence>
<gene>
    <name evidence="17" type="ORF">FSB_LOCUS22599</name>
</gene>
<keyword evidence="8" id="KW-1278">Translocase</keyword>
<dbReference type="Gene3D" id="1.20.120.80">
    <property type="entry name" value="Cytochrome c oxidase, subunit III, four-helix bundle"/>
    <property type="match status" value="1"/>
</dbReference>
<accession>A0A2N9FVP6</accession>
<dbReference type="InterPro" id="IPR043502">
    <property type="entry name" value="DNA/RNA_pol_sf"/>
</dbReference>
<evidence type="ECO:0000256" key="1">
    <source>
        <dbReference type="ARBA" id="ARBA00004141"/>
    </source>
</evidence>
<dbReference type="Gene3D" id="1.10.287.70">
    <property type="match status" value="1"/>
</dbReference>
<feature type="transmembrane region" description="Helical" evidence="15">
    <location>
        <begin position="1293"/>
        <end position="1313"/>
    </location>
</feature>
<feature type="transmembrane region" description="Helical" evidence="15">
    <location>
        <begin position="1250"/>
        <end position="1273"/>
    </location>
</feature>
<evidence type="ECO:0000313" key="17">
    <source>
        <dbReference type="EMBL" id="SPC94717.1"/>
    </source>
</evidence>
<keyword evidence="7 13" id="KW-0812">Transmembrane</keyword>
<evidence type="ECO:0000256" key="12">
    <source>
        <dbReference type="ARBA" id="ARBA00023310"/>
    </source>
</evidence>
<dbReference type="SUPFAM" id="SSF81452">
    <property type="entry name" value="Cytochrome c oxidase subunit III-like"/>
    <property type="match status" value="1"/>
</dbReference>
<keyword evidence="9 15" id="KW-1133">Transmembrane helix</keyword>
<feature type="transmembrane region" description="Helical" evidence="15">
    <location>
        <begin position="1093"/>
        <end position="1111"/>
    </location>
</feature>
<dbReference type="InterPro" id="IPR000298">
    <property type="entry name" value="Cyt_c_oxidase-like_su3"/>
</dbReference>
<evidence type="ECO:0000256" key="6">
    <source>
        <dbReference type="ARBA" id="ARBA00015944"/>
    </source>
</evidence>
<dbReference type="GO" id="GO:0004129">
    <property type="term" value="F:cytochrome-c oxidase activity"/>
    <property type="evidence" value="ECO:0007669"/>
    <property type="project" value="InterPro"/>
</dbReference>
<evidence type="ECO:0000256" key="10">
    <source>
        <dbReference type="ARBA" id="ARBA00023128"/>
    </source>
</evidence>
<dbReference type="PANTHER" id="PTHR11403">
    <property type="entry name" value="CYTOCHROME C OXIDASE SUBUNIT III"/>
    <property type="match status" value="1"/>
</dbReference>
<feature type="transmembrane region" description="Helical" evidence="15">
    <location>
        <begin position="1212"/>
        <end position="1230"/>
    </location>
</feature>
<protein>
    <recommendedName>
        <fullName evidence="6 13">Cytochrome c oxidase subunit 3</fullName>
    </recommendedName>
</protein>
<name>A0A2N9FVP6_FAGSY</name>
<keyword evidence="11 15" id="KW-0472">Membrane</keyword>
<dbReference type="InterPro" id="IPR024791">
    <property type="entry name" value="Cyt_c/ubiquinol_Oxase_su3"/>
</dbReference>
<comment type="similarity">
    <text evidence="4">Belongs to the ATPase protein YMF19 family.</text>
</comment>
<dbReference type="Pfam" id="PF00510">
    <property type="entry name" value="COX3"/>
    <property type="match status" value="1"/>
</dbReference>
<comment type="subunit">
    <text evidence="5">Component of the cytochrome c oxidase (complex IV, CIV), a multisubunit enzyme composed of a catalytic core of 3 subunits and several supernumerary subunits. The complex exists as a monomer or a dimer and forms supercomplexes (SCs) in the inner mitochondrial membrane with ubiquinol-cytochrome c oxidoreductase (cytochrome b-c1 complex, complex III, CIII).</text>
</comment>
<dbReference type="InterPro" id="IPR033945">
    <property type="entry name" value="Cyt_c_oxase_su3_dom"/>
</dbReference>
<dbReference type="PROSITE" id="PS50253">
    <property type="entry name" value="COX3"/>
    <property type="match status" value="1"/>
</dbReference>
<comment type="similarity">
    <text evidence="3 13">Belongs to the cytochrome c oxidase subunit 3 family.</text>
</comment>
<evidence type="ECO:0000259" key="16">
    <source>
        <dbReference type="PROSITE" id="PS50253"/>
    </source>
</evidence>
<comment type="function">
    <text evidence="13">Component of the cytochrome c oxidase, the last enzyme in the mitochondrial electron transport chain which drives oxidative phosphorylation. The respiratory chain contains 3 multisubunit complexes succinate dehydrogenase (complex II, CII), ubiquinol-cytochrome c oxidoreductase (cytochrome b-c1 complex, complex III, CIII) and cytochrome c oxidase (complex IV, CIV), that cooperate to transfer electrons derived from NADH and succinate to molecular oxygen, creating an electrochemical gradient over the inner membrane that drives transmembrane transport and the ATP synthase. Cytochrome c oxidase is the component of the respiratory chain that catalyzes the reduction of oxygen to water. Electrons originating from reduced cytochrome c in the intermembrane space (IMS) are transferred via the dinuclear copper A center (CU(A)) of subunit 2 and heme A of subunit 1 to the active site in subunit 1, a binuclear center (BNC) formed by heme A3 and copper B (CU(B)). The BNC reduces molecular oxygen to 2 water molecules using 4 electrons from cytochrome c in the IMS and 4 protons from the mitochondrial matrix.</text>
</comment>
<evidence type="ECO:0000256" key="11">
    <source>
        <dbReference type="ARBA" id="ARBA00023136"/>
    </source>
</evidence>
<evidence type="ECO:0000256" key="9">
    <source>
        <dbReference type="ARBA" id="ARBA00022989"/>
    </source>
</evidence>
<evidence type="ECO:0000256" key="14">
    <source>
        <dbReference type="SAM" id="MobiDB-lite"/>
    </source>
</evidence>
<evidence type="ECO:0000256" key="4">
    <source>
        <dbReference type="ARBA" id="ARBA00010946"/>
    </source>
</evidence>
<dbReference type="PANTHER" id="PTHR11403:SF7">
    <property type="entry name" value="CYTOCHROME C OXIDASE SUBUNIT 3"/>
    <property type="match status" value="1"/>
</dbReference>
<sequence>MCSAFCKANNSFFSRKSKDLIYRINRREGWHKSSEFSCCAYAYSDNRFIGHWMRANRKEESPKVIRYGLIILSYFTAQEDDSSPLKALNIRFSRVPSPKDQLKLKLEQLLLSHRILVKRWAFSSDLCINRNAGKASSRPRVPSCLKPRIGCFRFLSRANSCLCGTRANSIFSFLWVRYKEDQVDGTTLRPNRHSTEPEQSNKGQETICSQLHILVPRCPAKAKGLIQYHRSREQRKPRLPLLGSAADDIAAPSPTTRARTKDGANRSNAEIGQELTKREDRLLLLFSFPANHAMKSRQEQSQLLECLFLLAIGQVLDAEFSVLPLVSIDPLSLNAEEISFQSNPDPDLRTFSLLEVKTKLEPGESQKAEEESVVLELDLTVSGLSKESKLFCESSEERFANCEIICPAVRKVTAFVAAQPVAGELLAITVGRVLVSGVDVINSNGIDAIEEAPGGSVRTALRNVNVTFAISSPAIEPSGRTDCTIERIGSGTNDLTVDGRNFTQSWGRKGRVNFVDKKGVRIEIELVFSVLRPSPPPELLLLRIMRFMGVQCRKELGSIPIAPLWISLFLGNGNNERYRRRCVCVMEKKDLLTLLREEDICMKKTDLIEKLVKIVDYLWETENEYKEVVSKSQLEEMKEALKNSTFRFSAMYRSFIPKPNKPGQFRPITQPKKVDIIVMDSLSHLLNLVFEDIFLACSHGFRKGLGAITFFLQIHSWGPVDRVIKSDIVGCFDNIDHGLLISVLQSHLEKNVSFRDARLFLFLSISSFHLGQLSTRTWTFILSREPLWLATSSWGFTPSCFTQNIRFGTCEVRLLSRLVSSWPFAIGSTRYHFFLRPSMGPCSYAWGGQTLSLDLAVLLNDSLSMALRVMRTGFSVIESLWGSLSLLPCISLVNNQPQLSIVLHYSYRKDFCLEGIFFSQSRMPQLDKFTYFTQFFWSCLFLFTFYIPICNDGDGVLGISRILKLRNQLVSHRGNNIRSNDPNSLEDILRKGFSTGVSYMYSSLFEVSQWCNAVDLLGKRRKITLISCFGEISGSRGMERNIFYLISKSSYSTSSNPGWGIAYPSPWPISGSLGALATTVGGVMYMHPFQGGATLLSLGLIFILYTMFVWWRDVLRESTLEGHHTKVVQLGPRYGFILFIVSEVMFLFAFFWASSHSSLAPAVEIGGIWPPKGIGVLDPREIPFLNTPILLSSGAAVTWAHHAILAGKEKRAVYALVATVSLALVFTGFQGMEYYQAPFTISDSIYGSTFFLATGFHGFHVIIGTLFLIICGIRQYLGHLTKEHHVGFEAAAWYWHFVDVVRLFPFVSIYWWGGI</sequence>
<reference evidence="17" key="1">
    <citation type="submission" date="2018-02" db="EMBL/GenBank/DDBJ databases">
        <authorList>
            <person name="Cohen D.B."/>
            <person name="Kent A.D."/>
        </authorList>
    </citation>
    <scope>NUCLEOTIDE SEQUENCE</scope>
</reference>
<evidence type="ECO:0000256" key="8">
    <source>
        <dbReference type="ARBA" id="ARBA00022967"/>
    </source>
</evidence>
<dbReference type="InterPro" id="IPR003319">
    <property type="entry name" value="YMF19-like_N"/>
</dbReference>